<dbReference type="Pfam" id="PF06602">
    <property type="entry name" value="Myotub-related"/>
    <property type="match status" value="1"/>
</dbReference>
<dbReference type="OrthoDB" id="2408718at2759"/>
<feature type="compositionally biased region" description="Polar residues" evidence="2">
    <location>
        <begin position="541"/>
        <end position="555"/>
    </location>
</feature>
<evidence type="ECO:0000313" key="4">
    <source>
        <dbReference type="EMBL" id="CAH0562218.1"/>
    </source>
</evidence>
<dbReference type="PANTHER" id="PTHR13524:SF2">
    <property type="entry name" value="MYOTUBULARIN-RELATED PROTEIN 14"/>
    <property type="match status" value="1"/>
</dbReference>
<reference evidence="4" key="1">
    <citation type="submission" date="2021-12" db="EMBL/GenBank/DDBJ databases">
        <authorList>
            <person name="King R."/>
        </authorList>
    </citation>
    <scope>NUCLEOTIDE SEQUENCE</scope>
</reference>
<feature type="compositionally biased region" description="Low complexity" evidence="2">
    <location>
        <begin position="477"/>
        <end position="488"/>
    </location>
</feature>
<dbReference type="InterPro" id="IPR039802">
    <property type="entry name" value="MTMR14"/>
</dbReference>
<evidence type="ECO:0000313" key="5">
    <source>
        <dbReference type="Proteomes" id="UP001154078"/>
    </source>
</evidence>
<dbReference type="SUPFAM" id="SSF52799">
    <property type="entry name" value="(Phosphotyrosine protein) phosphatases II"/>
    <property type="match status" value="1"/>
</dbReference>
<comment type="similarity">
    <text evidence="1">Belongs to the protein-tyrosine phosphatase family. Non-receptor class myotubularin subfamily.</text>
</comment>
<accession>A0A9P0BFS3</accession>
<dbReference type="PROSITE" id="PS00383">
    <property type="entry name" value="TYR_PHOSPHATASE_1"/>
    <property type="match status" value="1"/>
</dbReference>
<evidence type="ECO:0000256" key="2">
    <source>
        <dbReference type="SAM" id="MobiDB-lite"/>
    </source>
</evidence>
<evidence type="ECO:0000256" key="1">
    <source>
        <dbReference type="ARBA" id="ARBA00007471"/>
    </source>
</evidence>
<dbReference type="EMBL" id="OV121139">
    <property type="protein sequence ID" value="CAH0562218.1"/>
    <property type="molecule type" value="Genomic_DNA"/>
</dbReference>
<dbReference type="PANTHER" id="PTHR13524">
    <property type="entry name" value="MYOTUBULARIN-RELATED"/>
    <property type="match status" value="1"/>
</dbReference>
<dbReference type="AlphaFoldDB" id="A0A9P0BFS3"/>
<gene>
    <name evidence="4" type="ORF">MELIAE_LOCUS11404</name>
</gene>
<dbReference type="InterPro" id="IPR029021">
    <property type="entry name" value="Prot-tyrosine_phosphatase-like"/>
</dbReference>
<feature type="region of interest" description="Disordered" evidence="2">
    <location>
        <begin position="477"/>
        <end position="574"/>
    </location>
</feature>
<feature type="compositionally biased region" description="Polar residues" evidence="2">
    <location>
        <begin position="489"/>
        <end position="507"/>
    </location>
</feature>
<dbReference type="InterPro" id="IPR016130">
    <property type="entry name" value="Tyr_Pase_AS"/>
</dbReference>
<name>A0A9P0BFS3_BRAAE</name>
<keyword evidence="5" id="KW-1185">Reference proteome</keyword>
<organism evidence="4 5">
    <name type="scientific">Brassicogethes aeneus</name>
    <name type="common">Rape pollen beetle</name>
    <name type="synonym">Meligethes aeneus</name>
    <dbReference type="NCBI Taxonomy" id="1431903"/>
    <lineage>
        <taxon>Eukaryota</taxon>
        <taxon>Metazoa</taxon>
        <taxon>Ecdysozoa</taxon>
        <taxon>Arthropoda</taxon>
        <taxon>Hexapoda</taxon>
        <taxon>Insecta</taxon>
        <taxon>Pterygota</taxon>
        <taxon>Neoptera</taxon>
        <taxon>Endopterygota</taxon>
        <taxon>Coleoptera</taxon>
        <taxon>Polyphaga</taxon>
        <taxon>Cucujiformia</taxon>
        <taxon>Nitidulidae</taxon>
        <taxon>Meligethinae</taxon>
        <taxon>Brassicogethes</taxon>
    </lineage>
</organism>
<dbReference type="GO" id="GO:0004438">
    <property type="term" value="F:phosphatidylinositol-3-phosphate phosphatase activity"/>
    <property type="evidence" value="ECO:0007669"/>
    <property type="project" value="InterPro"/>
</dbReference>
<protein>
    <recommendedName>
        <fullName evidence="3">Myotubularin phosphatase domain-containing protein</fullName>
    </recommendedName>
</protein>
<dbReference type="Proteomes" id="UP001154078">
    <property type="component" value="Chromosome 8"/>
</dbReference>
<proteinExistence type="inferred from homology"/>
<feature type="domain" description="Myotubularin phosphatase" evidence="3">
    <location>
        <begin position="343"/>
        <end position="415"/>
    </location>
</feature>
<sequence length="622" mass="71421">MSENLDMEMDESPVQVPPEVSLNENVSVECNEETIKNLLMHVANNEYDPSTESEQSYNYLKHSIELLKLDYQLMLLNNKHGNLCPSYPSHLPIFQHDLNSVTNETISENVFDADYLYQLILKANKARCRKRFVVPAILYKNKYVCRSATLSCGCEVYGRKGIDYLVNIVTGGGPSAPSSSSSLCTSMCCDNEHQRPQANAADSLETKQPEEEERRFWEYHQLLRHSDIKLLKKFSVGSIVDLMVENRKTTLGISVTSSEKVDKEKRYLDFNLISLPYPGCEHFQKFQANNYEAEGLKFDWDPSVCDAKINVPEVPSLENLKINWDNFKEWELVTLTQNYLRYMLKYLQDNSCGMLVHCISGWDRTPLFISLMRLSLWADGLVHQHLDEYQILYLCIAYDWFAFSHKFKQRVDRNEEIFFFCFYMLKYIQDDDFSISQARHKLKKPEGRPLVERIDSQTDIMFDGEYFGNSNSSQDFQNNFNYEENNGNPQSAFTNLDIQDNTSNSASPQPPKRTSPVQVPKAKRTETASSINSNGSSSNGWQIVTGTGSLQGSNSQEDRWFDPPSPSPTCTPPCRSERLGKVREIFYKCYHNTIGKNTVDYTENRSFVPGILRNLYSGGQSQ</sequence>
<dbReference type="InterPro" id="IPR010569">
    <property type="entry name" value="Myotubularin-like_Pase_dom"/>
</dbReference>
<dbReference type="Gene3D" id="3.90.190.10">
    <property type="entry name" value="Protein tyrosine phosphatase superfamily"/>
    <property type="match status" value="1"/>
</dbReference>
<evidence type="ECO:0000259" key="3">
    <source>
        <dbReference type="Pfam" id="PF06602"/>
    </source>
</evidence>
<feature type="compositionally biased region" description="Low complexity" evidence="2">
    <location>
        <begin position="529"/>
        <end position="540"/>
    </location>
</feature>